<dbReference type="Proteomes" id="UP001341281">
    <property type="component" value="Chromosome 01"/>
</dbReference>
<dbReference type="PROSITE" id="PS50011">
    <property type="entry name" value="PROTEIN_KINASE_DOM"/>
    <property type="match status" value="1"/>
</dbReference>
<dbReference type="InterPro" id="IPR008271">
    <property type="entry name" value="Ser/Thr_kinase_AS"/>
</dbReference>
<dbReference type="PROSITE" id="PS00107">
    <property type="entry name" value="PROTEIN_KINASE_ATP"/>
    <property type="match status" value="1"/>
</dbReference>
<dbReference type="Gene3D" id="3.80.10.10">
    <property type="entry name" value="Ribonuclease Inhibitor"/>
    <property type="match status" value="3"/>
</dbReference>
<evidence type="ECO:0000256" key="20">
    <source>
        <dbReference type="ARBA" id="ARBA00047899"/>
    </source>
</evidence>
<dbReference type="FunFam" id="3.80.10.10:FF:000383">
    <property type="entry name" value="Leucine-rich repeat receptor protein kinase EMS1"/>
    <property type="match status" value="1"/>
</dbReference>
<keyword evidence="19" id="KW-0325">Glycoprotein</keyword>
<evidence type="ECO:0000256" key="11">
    <source>
        <dbReference type="ARBA" id="ARBA00022729"/>
    </source>
</evidence>
<dbReference type="SUPFAM" id="SSF52058">
    <property type="entry name" value="L domain-like"/>
    <property type="match status" value="1"/>
</dbReference>
<evidence type="ECO:0000256" key="21">
    <source>
        <dbReference type="ARBA" id="ARBA00048679"/>
    </source>
</evidence>
<sequence>MDPGYSSERVLQFAANKCVTSSTNCKWLAGSSNVTGDEQALLSFRSMLSSPSEGLLASWNQSIHFCSWQGVVCGRRHPNRVVSLQLGSSKLSGSISPFLGNLSFLRKLELDNNQLVGQIPPELGRLSKLQVLNLSTNFLHGSIPVAMEGCPNLMMLDLSSNRMQGEIPTMIGTSFKSLVQLNLQKNLLTGVIPISLAQLSSIEFMFLSYNSLYGEIPSALGNLTNLYTIGFSNNMLSGAIPSSLGVLPNLSVLSLGENNLTGPIPTSIWNISSLGVLSLQRNMLTGTIPSNAFNNLPNLQRLYMDHNHFHGHIPASLANASNLFMIVLGANNFSGIVPKEIGELRNLNLLLLTDTLVGAKEPKDWEFITTLTNCSQLEVLILGICEFSGTIPDSLANLSTSLKYLSLSANAISGSIPKDIGNLFNLQVLDLAYNSFTGSLPSSLARLKILRNLFANGNNISGSVPLAIGNLTNLISLSLMSNSFSDMLPSTLANLTMLSELYLSYNNFIGSIPSGLFNISTLSIGLDLSYNSLEGSIPQEIGNLNALVNFHAESNELSGEIPATLGECKGLRYLYLQNNILNGSIAEQLSQLKSLQILDLSSNNLSGPIPKFLGNLSMLSYLNLSFNNFVGEVPNFGVFANSTAFSIQHNGKLCGGIPVLHLPPCPLQSTKNKHKQLLIPIVTSLIGTLVVLAVFFKLLTWHKINKTKISSTTTTMQPHPLISYSQLVKATEGFSATNFLGSGSFGSVYKGELHGQAGESTNVVAVKVLKHQTPGALKSFVAECEALRNLRHRNLVKIVTTCLSIDHNGNDFKAIVYDFMPNGSLEGWLHPDTNGQMEQKFLSLIERVSILLDVAFALDYLHCHGPAPVIHCDLKSSNVLLDADMVAHVGDFGLAKILVEGSSVVQQSTSSMGFRGTIGYAAPEYGAGNVVSTNGDIYSYGILVLEMVTGRRPTNSTFMEGLGLREYVKQALDNGTIDAIDMRLSSSLKNEIHGDDVDYSSYQRKIDCLIALLRLGLWCSEELPSNRMPTGDIIKELRVIKGSLL</sequence>
<organism evidence="28 29">
    <name type="scientific">Paspalum notatum var. saurae</name>
    <dbReference type="NCBI Taxonomy" id="547442"/>
    <lineage>
        <taxon>Eukaryota</taxon>
        <taxon>Viridiplantae</taxon>
        <taxon>Streptophyta</taxon>
        <taxon>Embryophyta</taxon>
        <taxon>Tracheophyta</taxon>
        <taxon>Spermatophyta</taxon>
        <taxon>Magnoliopsida</taxon>
        <taxon>Liliopsida</taxon>
        <taxon>Poales</taxon>
        <taxon>Poaceae</taxon>
        <taxon>PACMAD clade</taxon>
        <taxon>Panicoideae</taxon>
        <taxon>Andropogonodae</taxon>
        <taxon>Paspaleae</taxon>
        <taxon>Paspalinae</taxon>
        <taxon>Paspalum</taxon>
    </lineage>
</organism>
<evidence type="ECO:0000256" key="25">
    <source>
        <dbReference type="PROSITE-ProRule" id="PRU10141"/>
    </source>
</evidence>
<dbReference type="InterPro" id="IPR050647">
    <property type="entry name" value="Plant_LRR-RLKs"/>
</dbReference>
<keyword evidence="12" id="KW-0677">Repeat</keyword>
<comment type="subcellular location">
    <subcellularLocation>
        <location evidence="1">Cell membrane</location>
        <topology evidence="1">Single-pass type I membrane protein</topology>
    </subcellularLocation>
    <subcellularLocation>
        <location evidence="2">Endoplasmic reticulum membrane</location>
        <topology evidence="2">Single-pass membrane protein</topology>
    </subcellularLocation>
</comment>
<keyword evidence="11" id="KW-0732">Signal</keyword>
<keyword evidence="13 25" id="KW-0547">Nucleotide-binding</keyword>
<keyword evidence="6" id="KW-0723">Serine/threonine-protein kinase</keyword>
<evidence type="ECO:0000256" key="3">
    <source>
        <dbReference type="ARBA" id="ARBA00008684"/>
    </source>
</evidence>
<dbReference type="PRINTS" id="PR00019">
    <property type="entry name" value="LEURICHRPT"/>
</dbReference>
<dbReference type="Pfam" id="PF13855">
    <property type="entry name" value="LRR_8"/>
    <property type="match status" value="3"/>
</dbReference>
<feature type="domain" description="Protein kinase" evidence="27">
    <location>
        <begin position="734"/>
        <end position="1045"/>
    </location>
</feature>
<dbReference type="InterPro" id="IPR032675">
    <property type="entry name" value="LRR_dom_sf"/>
</dbReference>
<dbReference type="InterPro" id="IPR011009">
    <property type="entry name" value="Kinase-like_dom_sf"/>
</dbReference>
<name>A0AAQ3SIX3_PASNO</name>
<dbReference type="PANTHER" id="PTHR48056:SF89">
    <property type="entry name" value="OS06G0585982 PROTEIN"/>
    <property type="match status" value="1"/>
</dbReference>
<feature type="binding site" evidence="25">
    <location>
        <position position="767"/>
    </location>
    <ligand>
        <name>ATP</name>
        <dbReference type="ChEBI" id="CHEBI:30616"/>
    </ligand>
</feature>
<dbReference type="Pfam" id="PF00560">
    <property type="entry name" value="LRR_1"/>
    <property type="match status" value="1"/>
</dbReference>
<evidence type="ECO:0000313" key="29">
    <source>
        <dbReference type="Proteomes" id="UP001341281"/>
    </source>
</evidence>
<evidence type="ECO:0000256" key="24">
    <source>
        <dbReference type="ARBA" id="ARBA00072040"/>
    </source>
</evidence>
<evidence type="ECO:0000256" key="5">
    <source>
        <dbReference type="ARBA" id="ARBA00022475"/>
    </source>
</evidence>
<dbReference type="FunFam" id="3.30.200.20:FF:000432">
    <property type="entry name" value="LRR receptor-like serine/threonine-protein kinase EFR"/>
    <property type="match status" value="1"/>
</dbReference>
<comment type="similarity">
    <text evidence="3">Belongs to the protein kinase superfamily. Ser/Thr protein kinase family.</text>
</comment>
<comment type="function">
    <text evidence="22">Receptor kinase that detects X.oryzae pv. oryzae protein Ax21 to promote innate immunity. Following X.oryzae pv. oryzae protein Ax21 detection, undergoes cleavage, releasing the processed protein kinase Xa21 chain.</text>
</comment>
<dbReference type="FunFam" id="3.80.10.10:FF:000275">
    <property type="entry name" value="Leucine-rich repeat receptor-like protein kinase"/>
    <property type="match status" value="1"/>
</dbReference>
<evidence type="ECO:0000256" key="13">
    <source>
        <dbReference type="ARBA" id="ARBA00022741"/>
    </source>
</evidence>
<dbReference type="InterPro" id="IPR003591">
    <property type="entry name" value="Leu-rich_rpt_typical-subtyp"/>
</dbReference>
<proteinExistence type="inferred from homology"/>
<dbReference type="GO" id="GO:0033612">
    <property type="term" value="F:receptor serine/threonine kinase binding"/>
    <property type="evidence" value="ECO:0007669"/>
    <property type="project" value="TreeGrafter"/>
</dbReference>
<dbReference type="PANTHER" id="PTHR48056">
    <property type="entry name" value="LRR RECEPTOR-LIKE SERINE/THREONINE-PROTEIN KINASE-RELATED"/>
    <property type="match status" value="1"/>
</dbReference>
<evidence type="ECO:0000256" key="14">
    <source>
        <dbReference type="ARBA" id="ARBA00022777"/>
    </source>
</evidence>
<keyword evidence="9" id="KW-0808">Transferase</keyword>
<evidence type="ECO:0000256" key="4">
    <source>
        <dbReference type="ARBA" id="ARBA00012513"/>
    </source>
</evidence>
<evidence type="ECO:0000256" key="22">
    <source>
        <dbReference type="ARBA" id="ARBA00054320"/>
    </source>
</evidence>
<keyword evidence="18" id="KW-0675">Receptor</keyword>
<keyword evidence="16 26" id="KW-1133">Transmembrane helix</keyword>
<dbReference type="Pfam" id="PF08263">
    <property type="entry name" value="LRRNT_2"/>
    <property type="match status" value="1"/>
</dbReference>
<dbReference type="InterPro" id="IPR001611">
    <property type="entry name" value="Leu-rich_rpt"/>
</dbReference>
<dbReference type="InterPro" id="IPR013210">
    <property type="entry name" value="LRR_N_plant-typ"/>
</dbReference>
<evidence type="ECO:0000259" key="27">
    <source>
        <dbReference type="PROSITE" id="PS50011"/>
    </source>
</evidence>
<evidence type="ECO:0000256" key="23">
    <source>
        <dbReference type="ARBA" id="ARBA00056628"/>
    </source>
</evidence>
<evidence type="ECO:0000313" key="28">
    <source>
        <dbReference type="EMBL" id="WVZ51075.1"/>
    </source>
</evidence>
<dbReference type="GO" id="GO:0005886">
    <property type="term" value="C:plasma membrane"/>
    <property type="evidence" value="ECO:0007669"/>
    <property type="project" value="UniProtKB-SubCell"/>
</dbReference>
<dbReference type="PROSITE" id="PS00108">
    <property type="entry name" value="PROTEIN_KINASE_ST"/>
    <property type="match status" value="1"/>
</dbReference>
<dbReference type="InterPro" id="IPR000719">
    <property type="entry name" value="Prot_kinase_dom"/>
</dbReference>
<keyword evidence="29" id="KW-1185">Reference proteome</keyword>
<dbReference type="InterPro" id="IPR001245">
    <property type="entry name" value="Ser-Thr/Tyr_kinase_cat_dom"/>
</dbReference>
<keyword evidence="10 26" id="KW-0812">Transmembrane</keyword>
<comment type="catalytic activity">
    <reaction evidence="21">
        <text>L-seryl-[protein] + ATP = O-phospho-L-seryl-[protein] + ADP + H(+)</text>
        <dbReference type="Rhea" id="RHEA:17989"/>
        <dbReference type="Rhea" id="RHEA-COMP:9863"/>
        <dbReference type="Rhea" id="RHEA-COMP:11604"/>
        <dbReference type="ChEBI" id="CHEBI:15378"/>
        <dbReference type="ChEBI" id="CHEBI:29999"/>
        <dbReference type="ChEBI" id="CHEBI:30616"/>
        <dbReference type="ChEBI" id="CHEBI:83421"/>
        <dbReference type="ChEBI" id="CHEBI:456216"/>
        <dbReference type="EC" id="2.7.11.1"/>
    </reaction>
</comment>
<keyword evidence="7" id="KW-0597">Phosphoprotein</keyword>
<gene>
    <name evidence="28" type="ORF">U9M48_002256</name>
</gene>
<reference evidence="28 29" key="1">
    <citation type="submission" date="2024-02" db="EMBL/GenBank/DDBJ databases">
        <title>High-quality chromosome-scale genome assembly of Pensacola bahiagrass (Paspalum notatum Flugge var. saurae).</title>
        <authorList>
            <person name="Vega J.M."/>
            <person name="Podio M."/>
            <person name="Orjuela J."/>
            <person name="Siena L.A."/>
            <person name="Pessino S.C."/>
            <person name="Combes M.C."/>
            <person name="Mariac C."/>
            <person name="Albertini E."/>
            <person name="Pupilli F."/>
            <person name="Ortiz J.P.A."/>
            <person name="Leblanc O."/>
        </authorList>
    </citation>
    <scope>NUCLEOTIDE SEQUENCE [LARGE SCALE GENOMIC DNA]</scope>
    <source>
        <strain evidence="28">R1</strain>
        <tissue evidence="28">Leaf</tissue>
    </source>
</reference>
<dbReference type="InterPro" id="IPR055414">
    <property type="entry name" value="LRR_R13L4/SHOC2-like"/>
</dbReference>
<evidence type="ECO:0000256" key="12">
    <source>
        <dbReference type="ARBA" id="ARBA00022737"/>
    </source>
</evidence>
<dbReference type="SMART" id="SM00220">
    <property type="entry name" value="S_TKc"/>
    <property type="match status" value="1"/>
</dbReference>
<dbReference type="EC" id="2.7.11.1" evidence="4"/>
<evidence type="ECO:0000256" key="16">
    <source>
        <dbReference type="ARBA" id="ARBA00022989"/>
    </source>
</evidence>
<evidence type="ECO:0000256" key="8">
    <source>
        <dbReference type="ARBA" id="ARBA00022614"/>
    </source>
</evidence>
<keyword evidence="15 25" id="KW-0067">ATP-binding</keyword>
<dbReference type="GO" id="GO:0005524">
    <property type="term" value="F:ATP binding"/>
    <property type="evidence" value="ECO:0007669"/>
    <property type="project" value="UniProtKB-UniRule"/>
</dbReference>
<dbReference type="SUPFAM" id="SSF52047">
    <property type="entry name" value="RNI-like"/>
    <property type="match status" value="1"/>
</dbReference>
<dbReference type="AlphaFoldDB" id="A0AAQ3SIX3"/>
<evidence type="ECO:0000256" key="18">
    <source>
        <dbReference type="ARBA" id="ARBA00023170"/>
    </source>
</evidence>
<evidence type="ECO:0000256" key="6">
    <source>
        <dbReference type="ARBA" id="ARBA00022527"/>
    </source>
</evidence>
<evidence type="ECO:0000256" key="10">
    <source>
        <dbReference type="ARBA" id="ARBA00022692"/>
    </source>
</evidence>
<keyword evidence="17 26" id="KW-0472">Membrane</keyword>
<evidence type="ECO:0000256" key="1">
    <source>
        <dbReference type="ARBA" id="ARBA00004251"/>
    </source>
</evidence>
<dbReference type="Gene3D" id="1.10.510.10">
    <property type="entry name" value="Transferase(Phosphotransferase) domain 1"/>
    <property type="match status" value="1"/>
</dbReference>
<dbReference type="Pfam" id="PF23598">
    <property type="entry name" value="LRR_14"/>
    <property type="match status" value="1"/>
</dbReference>
<evidence type="ECO:0000256" key="15">
    <source>
        <dbReference type="ARBA" id="ARBA00022840"/>
    </source>
</evidence>
<comment type="function">
    <text evidence="23">The processed protein kinase Xa21 chain released by protein cleavage after X.oryzae pv. oryzae protein Ax21 detection translocates into the nucleus where it can bind and regulate WRKY62, a transcription factor. Confers resistance to the bacterial pathogen X.oryzae pv. oryzae (Xoo).</text>
</comment>
<evidence type="ECO:0000256" key="2">
    <source>
        <dbReference type="ARBA" id="ARBA00004389"/>
    </source>
</evidence>
<dbReference type="InterPro" id="IPR017441">
    <property type="entry name" value="Protein_kinase_ATP_BS"/>
</dbReference>
<evidence type="ECO:0000256" key="17">
    <source>
        <dbReference type="ARBA" id="ARBA00023136"/>
    </source>
</evidence>
<accession>A0AAQ3SIX3</accession>
<keyword evidence="8" id="KW-0433">Leucine-rich repeat</keyword>
<protein>
    <recommendedName>
        <fullName evidence="24">Receptor kinase-like protein Xa21</fullName>
        <ecNumber evidence="4">2.7.11.1</ecNumber>
    </recommendedName>
</protein>
<evidence type="ECO:0000256" key="9">
    <source>
        <dbReference type="ARBA" id="ARBA00022679"/>
    </source>
</evidence>
<dbReference type="GO" id="GO:0005789">
    <property type="term" value="C:endoplasmic reticulum membrane"/>
    <property type="evidence" value="ECO:0007669"/>
    <property type="project" value="UniProtKB-SubCell"/>
</dbReference>
<keyword evidence="14" id="KW-0418">Kinase</keyword>
<dbReference type="SUPFAM" id="SSF56112">
    <property type="entry name" value="Protein kinase-like (PK-like)"/>
    <property type="match status" value="1"/>
</dbReference>
<evidence type="ECO:0000256" key="7">
    <source>
        <dbReference type="ARBA" id="ARBA00022553"/>
    </source>
</evidence>
<keyword evidence="5" id="KW-1003">Cell membrane</keyword>
<feature type="transmembrane region" description="Helical" evidence="26">
    <location>
        <begin position="677"/>
        <end position="699"/>
    </location>
</feature>
<dbReference type="FunFam" id="3.80.10.10:FF:000288">
    <property type="entry name" value="LRR receptor-like serine/threonine-protein kinase EFR"/>
    <property type="match status" value="1"/>
</dbReference>
<dbReference type="Gene3D" id="3.30.200.20">
    <property type="entry name" value="Phosphorylase Kinase, domain 1"/>
    <property type="match status" value="1"/>
</dbReference>
<evidence type="ECO:0000256" key="19">
    <source>
        <dbReference type="ARBA" id="ARBA00023180"/>
    </source>
</evidence>
<dbReference type="FunFam" id="1.10.510.10:FF:000358">
    <property type="entry name" value="Putative leucine-rich repeat receptor-like serine/threonine-protein kinase"/>
    <property type="match status" value="1"/>
</dbReference>
<dbReference type="GO" id="GO:0004674">
    <property type="term" value="F:protein serine/threonine kinase activity"/>
    <property type="evidence" value="ECO:0007669"/>
    <property type="project" value="UniProtKB-KW"/>
</dbReference>
<evidence type="ECO:0000256" key="26">
    <source>
        <dbReference type="SAM" id="Phobius"/>
    </source>
</evidence>
<dbReference type="EMBL" id="CP144745">
    <property type="protein sequence ID" value="WVZ51075.1"/>
    <property type="molecule type" value="Genomic_DNA"/>
</dbReference>
<dbReference type="SMART" id="SM00369">
    <property type="entry name" value="LRR_TYP"/>
    <property type="match status" value="9"/>
</dbReference>
<dbReference type="Pfam" id="PF07714">
    <property type="entry name" value="PK_Tyr_Ser-Thr"/>
    <property type="match status" value="1"/>
</dbReference>
<comment type="catalytic activity">
    <reaction evidence="20">
        <text>L-threonyl-[protein] + ATP = O-phospho-L-threonyl-[protein] + ADP + H(+)</text>
        <dbReference type="Rhea" id="RHEA:46608"/>
        <dbReference type="Rhea" id="RHEA-COMP:11060"/>
        <dbReference type="Rhea" id="RHEA-COMP:11605"/>
        <dbReference type="ChEBI" id="CHEBI:15378"/>
        <dbReference type="ChEBI" id="CHEBI:30013"/>
        <dbReference type="ChEBI" id="CHEBI:30616"/>
        <dbReference type="ChEBI" id="CHEBI:61977"/>
        <dbReference type="ChEBI" id="CHEBI:456216"/>
        <dbReference type="EC" id="2.7.11.1"/>
    </reaction>
</comment>